<dbReference type="InterPro" id="IPR029033">
    <property type="entry name" value="His_PPase_superfam"/>
</dbReference>
<organism evidence="1">
    <name type="scientific">Oryza punctata</name>
    <name type="common">Red rice</name>
    <dbReference type="NCBI Taxonomy" id="4537"/>
    <lineage>
        <taxon>Eukaryota</taxon>
        <taxon>Viridiplantae</taxon>
        <taxon>Streptophyta</taxon>
        <taxon>Embryophyta</taxon>
        <taxon>Tracheophyta</taxon>
        <taxon>Spermatophyta</taxon>
        <taxon>Magnoliopsida</taxon>
        <taxon>Liliopsida</taxon>
        <taxon>Poales</taxon>
        <taxon>Poaceae</taxon>
        <taxon>BOP clade</taxon>
        <taxon>Oryzoideae</taxon>
        <taxon>Oryzeae</taxon>
        <taxon>Oryzinae</taxon>
        <taxon>Oryza</taxon>
    </lineage>
</organism>
<reference evidence="1" key="2">
    <citation type="submission" date="2018-05" db="EMBL/GenBank/DDBJ databases">
        <title>OpunRS2 (Oryza punctata Reference Sequence Version 2).</title>
        <authorList>
            <person name="Zhang J."/>
            <person name="Kudrna D."/>
            <person name="Lee S."/>
            <person name="Talag J."/>
            <person name="Welchert J."/>
            <person name="Wing R.A."/>
        </authorList>
    </citation>
    <scope>NUCLEOTIDE SEQUENCE [LARGE SCALE GENOMIC DNA]</scope>
</reference>
<dbReference type="HOGENOM" id="CLU_033323_2_2_1"/>
<proteinExistence type="predicted"/>
<accession>A0A0E0K9H4</accession>
<dbReference type="EnsemblPlants" id="OPUNC03G05410.1">
    <property type="protein sequence ID" value="OPUNC03G05410.1"/>
    <property type="gene ID" value="OPUNC03G05410"/>
</dbReference>
<name>A0A0E0K9H4_ORYPU</name>
<dbReference type="Gramene" id="OPUNC03G05410.1">
    <property type="protein sequence ID" value="OPUNC03G05410.1"/>
    <property type="gene ID" value="OPUNC03G05410"/>
</dbReference>
<dbReference type="PANTHER" id="PTHR47821:SF2">
    <property type="entry name" value="PHOSPHOGLYCERATE MUTASE FAMILY PROTEIN"/>
    <property type="match status" value="1"/>
</dbReference>
<dbReference type="AlphaFoldDB" id="A0A0E0K9H4"/>
<protein>
    <submittedName>
        <fullName evidence="1">Uncharacterized protein</fullName>
    </submittedName>
</protein>
<reference evidence="1" key="1">
    <citation type="submission" date="2015-04" db="UniProtKB">
        <authorList>
            <consortium name="EnsemblPlants"/>
        </authorList>
    </citation>
    <scope>IDENTIFICATION</scope>
</reference>
<keyword evidence="2" id="KW-1185">Reference proteome</keyword>
<dbReference type="Proteomes" id="UP000026962">
    <property type="component" value="Chromosome 3"/>
</dbReference>
<evidence type="ECO:0000313" key="2">
    <source>
        <dbReference type="Proteomes" id="UP000026962"/>
    </source>
</evidence>
<dbReference type="STRING" id="4537.A0A0E0K9H4"/>
<sequence length="110" mass="11848">METAREVAGVLGVPFDSPSCISEKGLGRSQLWNFGNAILGHLDEVDPLMAPDGGESVADIATRFSQVLSSAEMEFHGSAIFIVSHGDPLQIFQAVKETKENPSFLLSLMR</sequence>
<dbReference type="Pfam" id="PF00300">
    <property type="entry name" value="His_Phos_1"/>
    <property type="match status" value="1"/>
</dbReference>
<dbReference type="eggNOG" id="ENOG502QSKC">
    <property type="taxonomic scope" value="Eukaryota"/>
</dbReference>
<evidence type="ECO:0000313" key="1">
    <source>
        <dbReference type="EnsemblPlants" id="OPUNC03G05410.1"/>
    </source>
</evidence>
<dbReference type="PANTHER" id="PTHR47821">
    <property type="entry name" value="PHOSPHOGLYCERATE MUTASE FAMILY PROTEIN"/>
    <property type="match status" value="1"/>
</dbReference>
<dbReference type="InterPro" id="IPR013078">
    <property type="entry name" value="His_Pase_superF_clade-1"/>
</dbReference>
<dbReference type="Gene3D" id="3.40.50.1240">
    <property type="entry name" value="Phosphoglycerate mutase-like"/>
    <property type="match status" value="1"/>
</dbReference>
<dbReference type="SUPFAM" id="SSF53254">
    <property type="entry name" value="Phosphoglycerate mutase-like"/>
    <property type="match status" value="1"/>
</dbReference>